<dbReference type="EMBL" id="VBTY01000009">
    <property type="protein sequence ID" value="MDG3493331.1"/>
    <property type="molecule type" value="Genomic_DNA"/>
</dbReference>
<organism evidence="2 3">
    <name type="scientific">Pseudanabaena catenata USMAC16</name>
    <dbReference type="NCBI Taxonomy" id="1855837"/>
    <lineage>
        <taxon>Bacteria</taxon>
        <taxon>Bacillati</taxon>
        <taxon>Cyanobacteriota</taxon>
        <taxon>Cyanophyceae</taxon>
        <taxon>Pseudanabaenales</taxon>
        <taxon>Pseudanabaenaceae</taxon>
        <taxon>Pseudanabaena</taxon>
    </lineage>
</organism>
<dbReference type="InterPro" id="IPR008257">
    <property type="entry name" value="Pept_M19"/>
</dbReference>
<comment type="caution">
    <text evidence="2">The sequence shown here is derived from an EMBL/GenBank/DDBJ whole genome shotgun (WGS) entry which is preliminary data.</text>
</comment>
<reference evidence="2" key="1">
    <citation type="submission" date="2019-05" db="EMBL/GenBank/DDBJ databases">
        <title>Whole genome sequencing of Pseudanabaena catenata USMAC16.</title>
        <authorList>
            <person name="Khan Z."/>
            <person name="Omar W.M."/>
            <person name="Convey P."/>
            <person name="Merican F."/>
            <person name="Najimudin N."/>
        </authorList>
    </citation>
    <scope>NUCLEOTIDE SEQUENCE</scope>
    <source>
        <strain evidence="2">USMAC16</strain>
    </source>
</reference>
<feature type="transmembrane region" description="Helical" evidence="1">
    <location>
        <begin position="12"/>
        <end position="33"/>
    </location>
</feature>
<dbReference type="Pfam" id="PF01244">
    <property type="entry name" value="Peptidase_M19"/>
    <property type="match status" value="1"/>
</dbReference>
<keyword evidence="3" id="KW-1185">Reference proteome</keyword>
<keyword evidence="1" id="KW-1133">Transmembrane helix</keyword>
<dbReference type="InterPro" id="IPR032466">
    <property type="entry name" value="Metal_Hydrolase"/>
</dbReference>
<gene>
    <name evidence="2" type="ORF">FEV09_02060</name>
</gene>
<accession>A0A9X4M956</accession>
<keyword evidence="1" id="KW-0472">Membrane</keyword>
<dbReference type="GO" id="GO:0006508">
    <property type="term" value="P:proteolysis"/>
    <property type="evidence" value="ECO:0007669"/>
    <property type="project" value="InterPro"/>
</dbReference>
<dbReference type="RefSeq" id="WP_009625372.1">
    <property type="nucleotide sequence ID" value="NZ_VBTY01000009.1"/>
</dbReference>
<protein>
    <submittedName>
        <fullName evidence="2">Dipeptidase</fullName>
    </submittedName>
</protein>
<evidence type="ECO:0000313" key="2">
    <source>
        <dbReference type="EMBL" id="MDG3493331.1"/>
    </source>
</evidence>
<evidence type="ECO:0000313" key="3">
    <source>
        <dbReference type="Proteomes" id="UP001152872"/>
    </source>
</evidence>
<dbReference type="PANTHER" id="PTHR10443">
    <property type="entry name" value="MICROSOMAL DIPEPTIDASE"/>
    <property type="match status" value="1"/>
</dbReference>
<dbReference type="AlphaFoldDB" id="A0A9X4M956"/>
<keyword evidence="1" id="KW-0812">Transmembrane</keyword>
<dbReference type="GO" id="GO:0070573">
    <property type="term" value="F:metallodipeptidase activity"/>
    <property type="evidence" value="ECO:0007669"/>
    <property type="project" value="InterPro"/>
</dbReference>
<proteinExistence type="predicted"/>
<name>A0A9X4M956_9CYAN</name>
<dbReference type="PROSITE" id="PS51365">
    <property type="entry name" value="RENAL_DIPEPTIDASE_2"/>
    <property type="match status" value="1"/>
</dbReference>
<dbReference type="PANTHER" id="PTHR10443:SF12">
    <property type="entry name" value="DIPEPTIDASE"/>
    <property type="match status" value="1"/>
</dbReference>
<dbReference type="SUPFAM" id="SSF51556">
    <property type="entry name" value="Metallo-dependent hydrolases"/>
    <property type="match status" value="1"/>
</dbReference>
<evidence type="ECO:0000256" key="1">
    <source>
        <dbReference type="SAM" id="Phobius"/>
    </source>
</evidence>
<sequence>MRQRRQIGKVFRLGLLLVISLTILIAILVFSFGPSFVAKRFNPISPLVLQPLSSASQALHDSLNIVDLHADSLLWGRDLSKLENYGHVDVPRLLQGNVALQVFTVVTKVPTPLLLEGNNDRSDNITKLAILQRWPIRSWFSLKERALYQARRLQSLERETSGKFRMIKTKQDLNDYLAQRQKNREITSGLLGLEGAHALEGQIENVNQFYEAGFRLIGLSHFFDTEVSGSAHGVDKGGLSPFGREVLKRMEALGLIIDLAHASAQTMNEVLQITSHPVLVSHTGVQGTCNNARNLSDRQLQQIAQSGGVIGIGFWETAVCGEDVSAIARAIRYVADKVGIDYVAIGSDFDGAVRVPFDVANLGQLTQALQKEGFSEKEIEKIMSLNVTRLLQKLLPD</sequence>
<dbReference type="Gene3D" id="3.20.20.140">
    <property type="entry name" value="Metal-dependent hydrolases"/>
    <property type="match status" value="1"/>
</dbReference>
<dbReference type="Proteomes" id="UP001152872">
    <property type="component" value="Unassembled WGS sequence"/>
</dbReference>
<dbReference type="CDD" id="cd01301">
    <property type="entry name" value="rDP_like"/>
    <property type="match status" value="1"/>
</dbReference>